<keyword evidence="1" id="KW-0812">Transmembrane</keyword>
<accession>A0ABX1YSS3</accession>
<reference evidence="2 3" key="1">
    <citation type="submission" date="2019-10" db="EMBL/GenBank/DDBJ databases">
        <title>Description of Paenibacillus terricola sp. nov.</title>
        <authorList>
            <person name="Carlier A."/>
            <person name="Qi S."/>
        </authorList>
    </citation>
    <scope>NUCLEOTIDE SEQUENCE [LARGE SCALE GENOMIC DNA]</scope>
    <source>
        <strain evidence="2 3">LMG 31459</strain>
    </source>
</reference>
<evidence type="ECO:0000313" key="3">
    <source>
        <dbReference type="Proteomes" id="UP000596857"/>
    </source>
</evidence>
<dbReference type="EMBL" id="WHOB01000097">
    <property type="protein sequence ID" value="NOU83951.1"/>
    <property type="molecule type" value="Genomic_DNA"/>
</dbReference>
<proteinExistence type="predicted"/>
<organism evidence="2 3">
    <name type="scientific">Paenibacillus phytohabitans</name>
    <dbReference type="NCBI Taxonomy" id="2654978"/>
    <lineage>
        <taxon>Bacteria</taxon>
        <taxon>Bacillati</taxon>
        <taxon>Bacillota</taxon>
        <taxon>Bacilli</taxon>
        <taxon>Bacillales</taxon>
        <taxon>Paenibacillaceae</taxon>
        <taxon>Paenibacillus</taxon>
    </lineage>
</organism>
<keyword evidence="1" id="KW-0472">Membrane</keyword>
<feature type="transmembrane region" description="Helical" evidence="1">
    <location>
        <begin position="45"/>
        <end position="63"/>
    </location>
</feature>
<comment type="caution">
    <text evidence="2">The sequence shown here is derived from an EMBL/GenBank/DDBJ whole genome shotgun (WGS) entry which is preliminary data.</text>
</comment>
<keyword evidence="3" id="KW-1185">Reference proteome</keyword>
<evidence type="ECO:0000313" key="2">
    <source>
        <dbReference type="EMBL" id="NOU83951.1"/>
    </source>
</evidence>
<sequence>MSLCRRAGQLCKAAGLAAAILLYAYSRLLSDKIHLPFNRVIDDYGITLAMAFFIILALTSAQLRL</sequence>
<protein>
    <submittedName>
        <fullName evidence="2">Uncharacterized protein</fullName>
    </submittedName>
</protein>
<dbReference type="RefSeq" id="WP_171720978.1">
    <property type="nucleotide sequence ID" value="NZ_WHOB01000097.1"/>
</dbReference>
<feature type="transmembrane region" description="Helical" evidence="1">
    <location>
        <begin position="7"/>
        <end position="25"/>
    </location>
</feature>
<keyword evidence="1" id="KW-1133">Transmembrane helix</keyword>
<gene>
    <name evidence="2" type="ORF">GC101_34410</name>
</gene>
<evidence type="ECO:0000256" key="1">
    <source>
        <dbReference type="SAM" id="Phobius"/>
    </source>
</evidence>
<name>A0ABX1YSS3_9BACL</name>
<dbReference type="Proteomes" id="UP000596857">
    <property type="component" value="Unassembled WGS sequence"/>
</dbReference>